<dbReference type="Pfam" id="PF16134">
    <property type="entry name" value="THOC2_N"/>
    <property type="match status" value="1"/>
</dbReference>
<name>A0A9W9A1G5_9AGAR</name>
<dbReference type="InterPro" id="IPR040007">
    <property type="entry name" value="Tho2"/>
</dbReference>
<feature type="region of interest" description="Disordered" evidence="1">
    <location>
        <begin position="38"/>
        <end position="59"/>
    </location>
</feature>
<dbReference type="EMBL" id="JAOTPV010000021">
    <property type="protein sequence ID" value="KAJ4472191.1"/>
    <property type="molecule type" value="Genomic_DNA"/>
</dbReference>
<evidence type="ECO:0000259" key="2">
    <source>
        <dbReference type="Pfam" id="PF16134"/>
    </source>
</evidence>
<evidence type="ECO:0000313" key="3">
    <source>
        <dbReference type="EMBL" id="KAJ4472191.1"/>
    </source>
</evidence>
<keyword evidence="4" id="KW-1185">Reference proteome</keyword>
<evidence type="ECO:0000256" key="1">
    <source>
        <dbReference type="SAM" id="MobiDB-lite"/>
    </source>
</evidence>
<sequence>MSNVRSAYLKDVQSRISSAKMSQLAMAMPLESTTPSALTSVKPKVASAPEKALEPKNPPNQKTGILVALLSVGAMKPAIAILSRFPWLVDAQADIADLLIRIMKLSISQLYDSLMDTKERNPDFTQPRPRFSGTRLSPPPPRKPVLSLLAPTPPSTSTVDFVFFFPDWNEQVPICTSLDDLIDVIEPLLRFIGLHVSRDPLFLTKFVRLGRQQLLTTVRIYTVFSWSKKLMSLVFPTTDSNRFHNQKAHW</sequence>
<dbReference type="GO" id="GO:0006397">
    <property type="term" value="P:mRNA processing"/>
    <property type="evidence" value="ECO:0007669"/>
    <property type="project" value="InterPro"/>
</dbReference>
<dbReference type="GO" id="GO:0003729">
    <property type="term" value="F:mRNA binding"/>
    <property type="evidence" value="ECO:0007669"/>
    <property type="project" value="TreeGrafter"/>
</dbReference>
<accession>A0A9W9A1G5</accession>
<dbReference type="GO" id="GO:0000445">
    <property type="term" value="C:THO complex part of transcription export complex"/>
    <property type="evidence" value="ECO:0007669"/>
    <property type="project" value="TreeGrafter"/>
</dbReference>
<comment type="caution">
    <text evidence="3">The sequence shown here is derived from an EMBL/GenBank/DDBJ whole genome shotgun (WGS) entry which is preliminary data.</text>
</comment>
<feature type="region of interest" description="Disordered" evidence="1">
    <location>
        <begin position="118"/>
        <end position="144"/>
    </location>
</feature>
<dbReference type="GO" id="GO:0006406">
    <property type="term" value="P:mRNA export from nucleus"/>
    <property type="evidence" value="ECO:0007669"/>
    <property type="project" value="InterPro"/>
</dbReference>
<feature type="domain" description="THO complex subunit 2 N-terminal" evidence="2">
    <location>
        <begin position="1"/>
        <end position="241"/>
    </location>
</feature>
<reference evidence="3" key="1">
    <citation type="submission" date="2022-08" db="EMBL/GenBank/DDBJ databases">
        <title>A Global Phylogenomic Analysis of the Shiitake Genus Lentinula.</title>
        <authorList>
            <consortium name="DOE Joint Genome Institute"/>
            <person name="Sierra-Patev S."/>
            <person name="Min B."/>
            <person name="Naranjo-Ortiz M."/>
            <person name="Looney B."/>
            <person name="Konkel Z."/>
            <person name="Slot J.C."/>
            <person name="Sakamoto Y."/>
            <person name="Steenwyk J.L."/>
            <person name="Rokas A."/>
            <person name="Carro J."/>
            <person name="Camarero S."/>
            <person name="Ferreira P."/>
            <person name="Molpeceres G."/>
            <person name="Ruiz-Duenas F.J."/>
            <person name="Serrano A."/>
            <person name="Henrissat B."/>
            <person name="Drula E."/>
            <person name="Hughes K.W."/>
            <person name="Mata J.L."/>
            <person name="Ishikawa N.K."/>
            <person name="Vargas-Isla R."/>
            <person name="Ushijima S."/>
            <person name="Smith C.A."/>
            <person name="Ahrendt S."/>
            <person name="Andreopoulos W."/>
            <person name="He G."/>
            <person name="Labutti K."/>
            <person name="Lipzen A."/>
            <person name="Ng V."/>
            <person name="Riley R."/>
            <person name="Sandor L."/>
            <person name="Barry K."/>
            <person name="Martinez A.T."/>
            <person name="Xiao Y."/>
            <person name="Gibbons J.G."/>
            <person name="Terashima K."/>
            <person name="Grigoriev I.V."/>
            <person name="Hibbett D.S."/>
        </authorList>
    </citation>
    <scope>NUCLEOTIDE SEQUENCE</scope>
    <source>
        <strain evidence="3">JLM2183</strain>
    </source>
</reference>
<proteinExistence type="predicted"/>
<dbReference type="OrthoDB" id="29024at2759"/>
<dbReference type="PANTHER" id="PTHR21597:SF0">
    <property type="entry name" value="THO COMPLEX SUBUNIT 2"/>
    <property type="match status" value="1"/>
</dbReference>
<dbReference type="Proteomes" id="UP001150266">
    <property type="component" value="Unassembled WGS sequence"/>
</dbReference>
<dbReference type="InterPro" id="IPR032302">
    <property type="entry name" value="THOC2_N"/>
</dbReference>
<organism evidence="3 4">
    <name type="scientific">Lentinula aciculospora</name>
    <dbReference type="NCBI Taxonomy" id="153920"/>
    <lineage>
        <taxon>Eukaryota</taxon>
        <taxon>Fungi</taxon>
        <taxon>Dikarya</taxon>
        <taxon>Basidiomycota</taxon>
        <taxon>Agaricomycotina</taxon>
        <taxon>Agaricomycetes</taxon>
        <taxon>Agaricomycetidae</taxon>
        <taxon>Agaricales</taxon>
        <taxon>Marasmiineae</taxon>
        <taxon>Omphalotaceae</taxon>
        <taxon>Lentinula</taxon>
    </lineage>
</organism>
<evidence type="ECO:0000313" key="4">
    <source>
        <dbReference type="Proteomes" id="UP001150266"/>
    </source>
</evidence>
<dbReference type="AlphaFoldDB" id="A0A9W9A1G5"/>
<gene>
    <name evidence="3" type="ORF">J3R30DRAFT_1050732</name>
</gene>
<dbReference type="PANTHER" id="PTHR21597">
    <property type="entry name" value="THO2 PROTEIN"/>
    <property type="match status" value="1"/>
</dbReference>
<protein>
    <recommendedName>
        <fullName evidence="2">THO complex subunit 2 N-terminal domain-containing protein</fullName>
    </recommendedName>
</protein>